<proteinExistence type="inferred from homology"/>
<comment type="similarity">
    <text evidence="3">Belongs to the metallo-dependent hydrolases superfamily. DHOase family. Class I DHOase subfamily.</text>
</comment>
<dbReference type="Pfam" id="PF12890">
    <property type="entry name" value="DHOase"/>
    <property type="match status" value="1"/>
</dbReference>
<dbReference type="GO" id="GO:0008270">
    <property type="term" value="F:zinc ion binding"/>
    <property type="evidence" value="ECO:0007669"/>
    <property type="project" value="UniProtKB-UniRule"/>
</dbReference>
<dbReference type="InterPro" id="IPR004722">
    <property type="entry name" value="DHOase"/>
</dbReference>
<dbReference type="InterPro" id="IPR050138">
    <property type="entry name" value="DHOase/Allantoinase_Hydrolase"/>
</dbReference>
<dbReference type="SUPFAM" id="SSF51556">
    <property type="entry name" value="Metallo-dependent hydrolases"/>
    <property type="match status" value="1"/>
</dbReference>
<comment type="cofactor">
    <cofactor evidence="3">
        <name>Zn(2+)</name>
        <dbReference type="ChEBI" id="CHEBI:29105"/>
    </cofactor>
    <text evidence="3">Binds 2 Zn(2+) ions per subunit.</text>
</comment>
<dbReference type="CDD" id="cd01317">
    <property type="entry name" value="DHOase_IIa"/>
    <property type="match status" value="1"/>
</dbReference>
<feature type="binding site" evidence="3">
    <location>
        <position position="106"/>
    </location>
    <ligand>
        <name>substrate</name>
    </ligand>
</feature>
<protein>
    <recommendedName>
        <fullName evidence="3">Dihydroorotase</fullName>
        <shortName evidence="3">DHOase</shortName>
        <ecNumber evidence="3">3.5.2.3</ecNumber>
    </recommendedName>
</protein>
<dbReference type="KEGG" id="fer:FNB15_16810"/>
<dbReference type="Pfam" id="PF07969">
    <property type="entry name" value="Amidohydro_3"/>
    <property type="match status" value="1"/>
</dbReference>
<dbReference type="AlphaFoldDB" id="A0A516H591"/>
<evidence type="ECO:0000259" key="4">
    <source>
        <dbReference type="Pfam" id="PF07969"/>
    </source>
</evidence>
<accession>A0A516H591</accession>
<dbReference type="HAMAP" id="MF_00220_B">
    <property type="entry name" value="PyrC_classI_B"/>
    <property type="match status" value="1"/>
</dbReference>
<feature type="domain" description="Amidohydrolase 3" evidence="4">
    <location>
        <begin position="355"/>
        <end position="433"/>
    </location>
</feature>
<comment type="caution">
    <text evidence="3">Lacks conserved residue(s) required for the propagation of feature annotation.</text>
</comment>
<dbReference type="GO" id="GO:0044205">
    <property type="term" value="P:'de novo' UMP biosynthetic process"/>
    <property type="evidence" value="ECO:0007669"/>
    <property type="project" value="UniProtKB-UniRule"/>
</dbReference>
<feature type="binding site" evidence="3">
    <location>
        <position position="72"/>
    </location>
    <ligand>
        <name>Zn(2+)</name>
        <dbReference type="ChEBI" id="CHEBI:29105"/>
        <label>1</label>
    </ligand>
</feature>
<dbReference type="GO" id="GO:0005737">
    <property type="term" value="C:cytoplasm"/>
    <property type="evidence" value="ECO:0007669"/>
    <property type="project" value="TreeGrafter"/>
</dbReference>
<evidence type="ECO:0000256" key="2">
    <source>
        <dbReference type="ARBA" id="ARBA00022975"/>
    </source>
</evidence>
<dbReference type="NCBIfam" id="TIGR00857">
    <property type="entry name" value="pyrC_multi"/>
    <property type="match status" value="1"/>
</dbReference>
<dbReference type="GO" id="GO:0004038">
    <property type="term" value="F:allantoinase activity"/>
    <property type="evidence" value="ECO:0007669"/>
    <property type="project" value="TreeGrafter"/>
</dbReference>
<sequence>MSPNPMARRRKLYTNARLLDPASGLDVKGALLTEGDRIVDLGPKLSSGGFAGDVEQIDCQGHCLAPGLIDMHVWLREPGAEHQETLATGARAAAAGGVTTMVAMPNTEPTIDEVALVEFVARRAGDTAVVRILPAAAVTRGTRGEELTELGLLAQAGAVAFTEGDKPIASPRLMRRALSYATTFDLLIMQHCEDPSLAKGGVMNEGEIAARLGLAGIPAMAEVILLERDVRLLEATQGRLHASHLSTADSLDVVRRAKQRGLRLTAGAAPHNFALNELDVGDYRTFAKVKPPLRVETDRKAVVDAIADGTIDVISSAHAPQDPESKRLPFAQAEFGMIGLETLLPLTLELYHNGSVPLLRLLACLTCNPARLLKLDTGRLAPGAPADLLIFDVDTPWRVDEKKFRSKAKNSPYDGRRVQGHALRTVVGGETVFQRKRES</sequence>
<dbReference type="OrthoDB" id="9803027at2"/>
<dbReference type="PANTHER" id="PTHR43668">
    <property type="entry name" value="ALLANTOINASE"/>
    <property type="match status" value="1"/>
</dbReference>
<dbReference type="InterPro" id="IPR024403">
    <property type="entry name" value="DHOase_cat"/>
</dbReference>
<keyword evidence="1 3" id="KW-0862">Zinc</keyword>
<dbReference type="UniPathway" id="UPA00070">
    <property type="reaction ID" value="UER00117"/>
</dbReference>
<keyword evidence="3 6" id="KW-0378">Hydrolase</keyword>
<evidence type="ECO:0000256" key="1">
    <source>
        <dbReference type="ARBA" id="ARBA00022833"/>
    </source>
</evidence>
<feature type="binding site" evidence="3">
    <location>
        <position position="191"/>
    </location>
    <ligand>
        <name>Zn(2+)</name>
        <dbReference type="ChEBI" id="CHEBI:29105"/>
        <label>2</label>
    </ligand>
</feature>
<feature type="domain" description="Dihydroorotase catalytic" evidence="5">
    <location>
        <begin position="62"/>
        <end position="249"/>
    </location>
</feature>
<keyword evidence="2 3" id="KW-0665">Pyrimidine biosynthesis</keyword>
<keyword evidence="7" id="KW-1185">Reference proteome</keyword>
<organism evidence="6 7">
    <name type="scientific">Ferrovibrio terrae</name>
    <dbReference type="NCBI Taxonomy" id="2594003"/>
    <lineage>
        <taxon>Bacteria</taxon>
        <taxon>Pseudomonadati</taxon>
        <taxon>Pseudomonadota</taxon>
        <taxon>Alphaproteobacteria</taxon>
        <taxon>Rhodospirillales</taxon>
        <taxon>Rhodospirillaceae</taxon>
        <taxon>Ferrovibrio</taxon>
    </lineage>
</organism>
<dbReference type="GO" id="GO:0004151">
    <property type="term" value="F:dihydroorotase activity"/>
    <property type="evidence" value="ECO:0007669"/>
    <property type="project" value="UniProtKB-UniRule"/>
</dbReference>
<dbReference type="SUPFAM" id="SSF51338">
    <property type="entry name" value="Composite domain of metallo-dependent hydrolases"/>
    <property type="match status" value="1"/>
</dbReference>
<dbReference type="EC" id="3.5.2.3" evidence="3"/>
<dbReference type="InterPro" id="IPR013108">
    <property type="entry name" value="Amidohydro_3"/>
</dbReference>
<comment type="pathway">
    <text evidence="3">Pyrimidine metabolism; UMP biosynthesis via de novo pathway; (S)-dihydroorotate from bicarbonate: step 3/3.</text>
</comment>
<dbReference type="Gene3D" id="3.20.20.140">
    <property type="entry name" value="Metal-dependent hydrolases"/>
    <property type="match status" value="1"/>
</dbReference>
<dbReference type="PANTHER" id="PTHR43668:SF2">
    <property type="entry name" value="ALLANTOINASE"/>
    <property type="match status" value="1"/>
</dbReference>
<dbReference type="InterPro" id="IPR032466">
    <property type="entry name" value="Metal_Hydrolase"/>
</dbReference>
<dbReference type="Proteomes" id="UP000317496">
    <property type="component" value="Chromosome"/>
</dbReference>
<dbReference type="Gene3D" id="2.30.40.10">
    <property type="entry name" value="Urease, subunit C, domain 1"/>
    <property type="match status" value="1"/>
</dbReference>
<dbReference type="InterPro" id="IPR011059">
    <property type="entry name" value="Metal-dep_hydrolase_composite"/>
</dbReference>
<evidence type="ECO:0000259" key="5">
    <source>
        <dbReference type="Pfam" id="PF12890"/>
    </source>
</evidence>
<gene>
    <name evidence="3" type="primary">pyrC</name>
    <name evidence="6" type="ORF">FNB15_16810</name>
</gene>
<reference evidence="6 7" key="1">
    <citation type="submission" date="2019-07" db="EMBL/GenBank/DDBJ databases">
        <title>Genome sequencing for Ferrovibrio sp. K5.</title>
        <authorList>
            <person name="Park S.-J."/>
        </authorList>
    </citation>
    <scope>NUCLEOTIDE SEQUENCE [LARGE SCALE GENOMIC DNA]</scope>
    <source>
        <strain evidence="6 7">K5</strain>
    </source>
</reference>
<name>A0A516H591_9PROT</name>
<dbReference type="GO" id="GO:0006145">
    <property type="term" value="P:purine nucleobase catabolic process"/>
    <property type="evidence" value="ECO:0007669"/>
    <property type="project" value="TreeGrafter"/>
</dbReference>
<feature type="binding site" evidence="3">
    <location>
        <begin position="335"/>
        <end position="336"/>
    </location>
    <ligand>
        <name>substrate</name>
    </ligand>
</feature>
<comment type="catalytic activity">
    <reaction evidence="3">
        <text>(S)-dihydroorotate + H2O = N-carbamoyl-L-aspartate + H(+)</text>
        <dbReference type="Rhea" id="RHEA:24296"/>
        <dbReference type="ChEBI" id="CHEBI:15377"/>
        <dbReference type="ChEBI" id="CHEBI:15378"/>
        <dbReference type="ChEBI" id="CHEBI:30864"/>
        <dbReference type="ChEBI" id="CHEBI:32814"/>
        <dbReference type="EC" id="3.5.2.3"/>
    </reaction>
</comment>
<dbReference type="EMBL" id="CP041636">
    <property type="protein sequence ID" value="QDO98830.1"/>
    <property type="molecule type" value="Genomic_DNA"/>
</dbReference>
<keyword evidence="3" id="KW-0479">Metal-binding</keyword>
<evidence type="ECO:0000256" key="3">
    <source>
        <dbReference type="HAMAP-Rule" id="MF_00220"/>
    </source>
</evidence>
<comment type="function">
    <text evidence="3">Catalyzes the reversible cyclization of carbamoyl aspartate to dihydroorotate.</text>
</comment>
<evidence type="ECO:0000313" key="6">
    <source>
        <dbReference type="EMBL" id="QDO98830.1"/>
    </source>
</evidence>
<feature type="binding site" evidence="3">
    <location>
        <position position="244"/>
    </location>
    <ligand>
        <name>Zn(2+)</name>
        <dbReference type="ChEBI" id="CHEBI:29105"/>
        <label>2</label>
    </ligand>
</feature>
<evidence type="ECO:0000313" key="7">
    <source>
        <dbReference type="Proteomes" id="UP000317496"/>
    </source>
</evidence>